<dbReference type="PANTHER" id="PTHR33620:SF1">
    <property type="entry name" value="UREASE ACCESSORY PROTEIN F"/>
    <property type="match status" value="1"/>
</dbReference>
<comment type="similarity">
    <text evidence="3">Belongs to the UreF family.</text>
</comment>
<reference evidence="4" key="1">
    <citation type="submission" date="2023-01" db="EMBL/GenBank/DDBJ databases">
        <title>Whole genome sequence of Paucibacter sp. S2-9 isolated from pond sediment.</title>
        <authorList>
            <person name="Jung J.Y."/>
        </authorList>
    </citation>
    <scope>NUCLEOTIDE SEQUENCE</scope>
    <source>
        <strain evidence="4">S2-9</strain>
    </source>
</reference>
<keyword evidence="1 3" id="KW-0996">Nickel insertion</keyword>
<dbReference type="GO" id="GO:0016151">
    <property type="term" value="F:nickel cation binding"/>
    <property type="evidence" value="ECO:0007669"/>
    <property type="project" value="UniProtKB-UniRule"/>
</dbReference>
<accession>A0AA95SNV5</accession>
<dbReference type="InterPro" id="IPR038277">
    <property type="entry name" value="UreF_sf"/>
</dbReference>
<dbReference type="KEGG" id="pais:PFX98_14590"/>
<evidence type="ECO:0000256" key="2">
    <source>
        <dbReference type="ARBA" id="ARBA00023186"/>
    </source>
</evidence>
<dbReference type="GO" id="GO:0005737">
    <property type="term" value="C:cytoplasm"/>
    <property type="evidence" value="ECO:0007669"/>
    <property type="project" value="UniProtKB-SubCell"/>
</dbReference>
<comment type="subcellular location">
    <subcellularLocation>
        <location evidence="3">Cytoplasm</location>
    </subcellularLocation>
</comment>
<dbReference type="PANTHER" id="PTHR33620">
    <property type="entry name" value="UREASE ACCESSORY PROTEIN F"/>
    <property type="match status" value="1"/>
</dbReference>
<proteinExistence type="inferred from homology"/>
<dbReference type="EMBL" id="CP116346">
    <property type="protein sequence ID" value="WIT10161.1"/>
    <property type="molecule type" value="Genomic_DNA"/>
</dbReference>
<name>A0AA95SNV5_9BURK</name>
<dbReference type="InterPro" id="IPR002639">
    <property type="entry name" value="UreF"/>
</dbReference>
<dbReference type="HAMAP" id="MF_01385">
    <property type="entry name" value="UreF"/>
    <property type="match status" value="1"/>
</dbReference>
<comment type="subunit">
    <text evidence="3">UreD, UreF and UreG form a complex that acts as a GTP-hydrolysis-dependent molecular chaperone, activating the urease apoprotein by helping to assemble the nickel containing metallocenter of UreC. The UreE protein probably delivers the nickel.</text>
</comment>
<dbReference type="Proteomes" id="UP001177769">
    <property type="component" value="Chromosome"/>
</dbReference>
<dbReference type="PIRSF" id="PIRSF009467">
    <property type="entry name" value="Ureas_acces_UreF"/>
    <property type="match status" value="1"/>
</dbReference>
<keyword evidence="5" id="KW-1185">Reference proteome</keyword>
<dbReference type="Gene3D" id="1.10.4190.10">
    <property type="entry name" value="Urease accessory protein UreF"/>
    <property type="match status" value="1"/>
</dbReference>
<keyword evidence="3" id="KW-0963">Cytoplasm</keyword>
<evidence type="ECO:0000256" key="1">
    <source>
        <dbReference type="ARBA" id="ARBA00022988"/>
    </source>
</evidence>
<evidence type="ECO:0000256" key="3">
    <source>
        <dbReference type="HAMAP-Rule" id="MF_01385"/>
    </source>
</evidence>
<evidence type="ECO:0000313" key="5">
    <source>
        <dbReference type="Proteomes" id="UP001177769"/>
    </source>
</evidence>
<dbReference type="RefSeq" id="WP_285231230.1">
    <property type="nucleotide sequence ID" value="NZ_CP116346.1"/>
</dbReference>
<dbReference type="AlphaFoldDB" id="A0AA95SNV5"/>
<keyword evidence="2 3" id="KW-0143">Chaperone</keyword>
<sequence length="226" mass="24130">MNPASLLQLIWLASPALPVGGFSYSEGLESAIEHGLVRDEASAASWLGQHLTLALARGDLALLAQALPAWAAHDVTRLRALNDWVLQTRESAELRLQCEQMGRSLIEWLRNHDSASPAQIQACLALGPPTYPVVMALAYAAAGADTEAALLAYAFGWAENMVQAAIKAVPLGQLAGQRILASLSHAIPSAVQAALTLGDGERQAFSPMLAILSARHETQYSRLFRS</sequence>
<dbReference type="Pfam" id="PF01730">
    <property type="entry name" value="UreF"/>
    <property type="match status" value="1"/>
</dbReference>
<organism evidence="4 5">
    <name type="scientific">Paucibacter sediminis</name>
    <dbReference type="NCBI Taxonomy" id="3019553"/>
    <lineage>
        <taxon>Bacteria</taxon>
        <taxon>Pseudomonadati</taxon>
        <taxon>Pseudomonadota</taxon>
        <taxon>Betaproteobacteria</taxon>
        <taxon>Burkholderiales</taxon>
        <taxon>Sphaerotilaceae</taxon>
        <taxon>Roseateles</taxon>
    </lineage>
</organism>
<evidence type="ECO:0000313" key="4">
    <source>
        <dbReference type="EMBL" id="WIT10161.1"/>
    </source>
</evidence>
<comment type="function">
    <text evidence="3">Required for maturation of urease via the functional incorporation of the urease nickel metallocenter.</text>
</comment>
<gene>
    <name evidence="3" type="primary">ureF</name>
    <name evidence="4" type="ORF">PFX98_14590</name>
</gene>
<protein>
    <recommendedName>
        <fullName evidence="3">Urease accessory protein UreF</fullName>
    </recommendedName>
</protein>